<feature type="domain" description="Treble clef zinc finger" evidence="1">
    <location>
        <begin position="159"/>
        <end position="211"/>
    </location>
</feature>
<organism evidence="2 3">
    <name type="scientific">Labilibaculum manganireducens</name>
    <dbReference type="NCBI Taxonomy" id="1940525"/>
    <lineage>
        <taxon>Bacteria</taxon>
        <taxon>Pseudomonadati</taxon>
        <taxon>Bacteroidota</taxon>
        <taxon>Bacteroidia</taxon>
        <taxon>Marinilabiliales</taxon>
        <taxon>Marinifilaceae</taxon>
        <taxon>Labilibaculum</taxon>
    </lineage>
</organism>
<evidence type="ECO:0000313" key="3">
    <source>
        <dbReference type="Proteomes" id="UP000233618"/>
    </source>
</evidence>
<sequence length="506" mass="58526">MKEKKYIIEYKELMAEWDFDANNQLYLDPNKITHGSHKKAHWICKTNQTHKWQAEVKSRVSGNGCKFCAGQAVSDKNSLYVNYPELMKEWNYTLNEANGINPNDFSYGSRKEVYWTCLKCNETYPCRISNKVLLNRGCPFCSNKKVNNKNNLSVRFPSLANEWDNKKNDKKATEVLPHTNKVYFWVCANGHSYKASPNNRTTGDACPYCSGNQVCDDNCLETLNPQLSKEWHPTKNIDLTPRDVTANSNKSVWWLCECGFSYKAKVNNRANGKGCRQCAKRIQSSFPEQAIFFYIKQIFPDAINGYIVEGNYELDIYIPSCQIGIEYDGYNWHSSEKSSEKDSKKNVFVNEKGIKLIRIREKGCAQLLNNDCIIINCVAETRNFHINEVVLDLIANIKKIVELEIEVKPNIQTDRFQIIAQYKTTLKEKSIAFTHPSLIEEWDSEKNKPLKPEMFSYGSDIEVSWICKNDTSHKWNARINTRTKGTNCPICYKERRKKAHNNAYKT</sequence>
<evidence type="ECO:0000259" key="1">
    <source>
        <dbReference type="Pfam" id="PF14311"/>
    </source>
</evidence>
<name>A0A2N3HXX0_9BACT</name>
<feature type="domain" description="Treble clef zinc finger" evidence="1">
    <location>
        <begin position="438"/>
        <end position="493"/>
    </location>
</feature>
<dbReference type="PANTHER" id="PTHR37317:SF1">
    <property type="entry name" value="ZINC-RIBBON DOMAIN-CONTAINING PROTEIN-RELATED"/>
    <property type="match status" value="1"/>
</dbReference>
<dbReference type="Gene3D" id="3.40.960.10">
    <property type="entry name" value="VSR Endonuclease"/>
    <property type="match status" value="1"/>
</dbReference>
<gene>
    <name evidence="2" type="ORF">BZG01_16635</name>
</gene>
<feature type="domain" description="Treble clef zinc finger" evidence="1">
    <location>
        <begin position="227"/>
        <end position="281"/>
    </location>
</feature>
<reference evidence="2 3" key="1">
    <citation type="journal article" date="2017" name="Front. Microbiol.">
        <title>Labilibaculum manganireducens gen. nov., sp. nov. and Labilibaculum filiforme sp. nov., Novel Bacteroidetes Isolated from Subsurface Sediments of the Baltic Sea.</title>
        <authorList>
            <person name="Vandieken V."/>
            <person name="Marshall I.P."/>
            <person name="Niemann H."/>
            <person name="Engelen B."/>
            <person name="Cypionka H."/>
        </authorList>
    </citation>
    <scope>NUCLEOTIDE SEQUENCE [LARGE SCALE GENOMIC DNA]</scope>
    <source>
        <strain evidence="2 3">59.10-2M</strain>
    </source>
</reference>
<feature type="domain" description="Treble clef zinc finger" evidence="1">
    <location>
        <begin position="86"/>
        <end position="144"/>
    </location>
</feature>
<dbReference type="PANTHER" id="PTHR37317">
    <property type="entry name" value="BLR8090 PROTEIN"/>
    <property type="match status" value="1"/>
</dbReference>
<dbReference type="Pfam" id="PF14311">
    <property type="entry name" value="DUF4379"/>
    <property type="match status" value="5"/>
</dbReference>
<dbReference type="AlphaFoldDB" id="A0A2N3HXX0"/>
<dbReference type="InterPro" id="IPR025487">
    <property type="entry name" value="DUF4379"/>
</dbReference>
<dbReference type="Proteomes" id="UP000233618">
    <property type="component" value="Unassembled WGS sequence"/>
</dbReference>
<accession>A0A2N3HXX0</accession>
<proteinExistence type="predicted"/>
<keyword evidence="3" id="KW-1185">Reference proteome</keyword>
<comment type="caution">
    <text evidence="2">The sequence shown here is derived from an EMBL/GenBank/DDBJ whole genome shotgun (WGS) entry which is preliminary data.</text>
</comment>
<evidence type="ECO:0000313" key="2">
    <source>
        <dbReference type="EMBL" id="PKQ62910.1"/>
    </source>
</evidence>
<dbReference type="RefSeq" id="WP_143470928.1">
    <property type="nucleotide sequence ID" value="NZ_MVDE01000032.1"/>
</dbReference>
<protein>
    <recommendedName>
        <fullName evidence="1">Treble clef zinc finger domain-containing protein</fullName>
    </recommendedName>
</protein>
<feature type="domain" description="Treble clef zinc finger" evidence="1">
    <location>
        <begin position="13"/>
        <end position="70"/>
    </location>
</feature>
<dbReference type="EMBL" id="MVDE01000032">
    <property type="protein sequence ID" value="PKQ62910.1"/>
    <property type="molecule type" value="Genomic_DNA"/>
</dbReference>